<dbReference type="RefSeq" id="WP_207042835.1">
    <property type="nucleotide sequence ID" value="NZ_JAFLNC010000001.1"/>
</dbReference>
<dbReference type="EMBL" id="JAFLNC010000001">
    <property type="protein sequence ID" value="MBO0332933.1"/>
    <property type="molecule type" value="Genomic_DNA"/>
</dbReference>
<evidence type="ECO:0000259" key="4">
    <source>
        <dbReference type="Pfam" id="PF01361"/>
    </source>
</evidence>
<dbReference type="InterPro" id="IPR018191">
    <property type="entry name" value="4-OT"/>
</dbReference>
<reference evidence="5 6" key="1">
    <citation type="submission" date="2021-03" db="EMBL/GenBank/DDBJ databases">
        <title>Sneathiella sp. CAU 1612 isolated from Kang Won-do.</title>
        <authorList>
            <person name="Kim W."/>
        </authorList>
    </citation>
    <scope>NUCLEOTIDE SEQUENCE [LARGE SCALE GENOMIC DNA]</scope>
    <source>
        <strain evidence="5 6">CAU 1612</strain>
    </source>
</reference>
<dbReference type="PANTHER" id="PTHR35530:SF1">
    <property type="entry name" value="2-HYDROXYMUCONATE TAUTOMERASE"/>
    <property type="match status" value="1"/>
</dbReference>
<keyword evidence="2 3" id="KW-0413">Isomerase</keyword>
<comment type="similarity">
    <text evidence="1 3">Belongs to the 4-oxalocrotonate tautomerase family.</text>
</comment>
<dbReference type="PANTHER" id="PTHR35530">
    <property type="entry name" value="TAUTOMERASE-RELATED"/>
    <property type="match status" value="1"/>
</dbReference>
<dbReference type="EC" id="5.3.2.-" evidence="3"/>
<dbReference type="Gene3D" id="3.30.429.10">
    <property type="entry name" value="Macrophage Migration Inhibitory Factor"/>
    <property type="match status" value="1"/>
</dbReference>
<dbReference type="NCBIfam" id="TIGR00013">
    <property type="entry name" value="taut"/>
    <property type="match status" value="1"/>
</dbReference>
<dbReference type="InterPro" id="IPR014347">
    <property type="entry name" value="Tautomerase/MIF_sf"/>
</dbReference>
<protein>
    <recommendedName>
        <fullName evidence="3">Tautomerase</fullName>
        <ecNumber evidence="3">5.3.2.-</ecNumber>
    </recommendedName>
</protein>
<evidence type="ECO:0000256" key="1">
    <source>
        <dbReference type="ARBA" id="ARBA00006723"/>
    </source>
</evidence>
<accession>A0ABS3F3M4</accession>
<dbReference type="Proteomes" id="UP000664761">
    <property type="component" value="Unassembled WGS sequence"/>
</dbReference>
<gene>
    <name evidence="5" type="ORF">J0X12_04870</name>
</gene>
<evidence type="ECO:0000256" key="2">
    <source>
        <dbReference type="ARBA" id="ARBA00023235"/>
    </source>
</evidence>
<sequence length="64" mass="7044">MPIIKIEMLEGRDRATKQELVKSMTTEMARITGCSEASVYVVINNVAKEDWGIGGELAATKFPD</sequence>
<keyword evidence="6" id="KW-1185">Reference proteome</keyword>
<feature type="domain" description="4-oxalocrotonate tautomerase-like" evidence="4">
    <location>
        <begin position="2"/>
        <end position="59"/>
    </location>
</feature>
<evidence type="ECO:0000313" key="5">
    <source>
        <dbReference type="EMBL" id="MBO0332933.1"/>
    </source>
</evidence>
<comment type="caution">
    <text evidence="5">The sequence shown here is derived from an EMBL/GenBank/DDBJ whole genome shotgun (WGS) entry which is preliminary data.</text>
</comment>
<evidence type="ECO:0000313" key="6">
    <source>
        <dbReference type="Proteomes" id="UP000664761"/>
    </source>
</evidence>
<proteinExistence type="inferred from homology"/>
<dbReference type="Pfam" id="PF01361">
    <property type="entry name" value="Tautomerase"/>
    <property type="match status" value="1"/>
</dbReference>
<name>A0ABS3F3M4_9PROT</name>
<dbReference type="SUPFAM" id="SSF55331">
    <property type="entry name" value="Tautomerase/MIF"/>
    <property type="match status" value="1"/>
</dbReference>
<organism evidence="5 6">
    <name type="scientific">Sneathiella sedimenti</name>
    <dbReference type="NCBI Taxonomy" id="2816034"/>
    <lineage>
        <taxon>Bacteria</taxon>
        <taxon>Pseudomonadati</taxon>
        <taxon>Pseudomonadota</taxon>
        <taxon>Alphaproteobacteria</taxon>
        <taxon>Sneathiellales</taxon>
        <taxon>Sneathiellaceae</taxon>
        <taxon>Sneathiella</taxon>
    </lineage>
</organism>
<dbReference type="InterPro" id="IPR004370">
    <property type="entry name" value="4-OT-like_dom"/>
</dbReference>
<evidence type="ECO:0000256" key="3">
    <source>
        <dbReference type="RuleBase" id="RU362032"/>
    </source>
</evidence>